<evidence type="ECO:0000313" key="2">
    <source>
        <dbReference type="Proteomes" id="UP000218334"/>
    </source>
</evidence>
<proteinExistence type="predicted"/>
<sequence>MMGGISGPANWQTHWIERKGQRSGTLALTFVIHLDFVVAIVCKIWHSSSPDFLKSKPRGERRLAIWAKDGRGISMTTFSSISSSQRRAKQGV</sequence>
<accession>A0A2H3AQB4</accession>
<name>A0A2H3AQB4_9AGAR</name>
<protein>
    <submittedName>
        <fullName evidence="1">Uncharacterized protein</fullName>
    </submittedName>
</protein>
<organism evidence="1 2">
    <name type="scientific">Armillaria solidipes</name>
    <dbReference type="NCBI Taxonomy" id="1076256"/>
    <lineage>
        <taxon>Eukaryota</taxon>
        <taxon>Fungi</taxon>
        <taxon>Dikarya</taxon>
        <taxon>Basidiomycota</taxon>
        <taxon>Agaricomycotina</taxon>
        <taxon>Agaricomycetes</taxon>
        <taxon>Agaricomycetidae</taxon>
        <taxon>Agaricales</taxon>
        <taxon>Marasmiineae</taxon>
        <taxon>Physalacriaceae</taxon>
        <taxon>Armillaria</taxon>
    </lineage>
</organism>
<keyword evidence="2" id="KW-1185">Reference proteome</keyword>
<dbReference type="Proteomes" id="UP000218334">
    <property type="component" value="Unassembled WGS sequence"/>
</dbReference>
<dbReference type="AlphaFoldDB" id="A0A2H3AQB4"/>
<reference evidence="2" key="1">
    <citation type="journal article" date="2017" name="Nat. Ecol. Evol.">
        <title>Genome expansion and lineage-specific genetic innovations in the forest pathogenic fungi Armillaria.</title>
        <authorList>
            <person name="Sipos G."/>
            <person name="Prasanna A.N."/>
            <person name="Walter M.C."/>
            <person name="O'Connor E."/>
            <person name="Balint B."/>
            <person name="Krizsan K."/>
            <person name="Kiss B."/>
            <person name="Hess J."/>
            <person name="Varga T."/>
            <person name="Slot J."/>
            <person name="Riley R."/>
            <person name="Boka B."/>
            <person name="Rigling D."/>
            <person name="Barry K."/>
            <person name="Lee J."/>
            <person name="Mihaltcheva S."/>
            <person name="LaButti K."/>
            <person name="Lipzen A."/>
            <person name="Waldron R."/>
            <person name="Moloney N.M."/>
            <person name="Sperisen C."/>
            <person name="Kredics L."/>
            <person name="Vagvoelgyi C."/>
            <person name="Patrignani A."/>
            <person name="Fitzpatrick D."/>
            <person name="Nagy I."/>
            <person name="Doyle S."/>
            <person name="Anderson J.B."/>
            <person name="Grigoriev I.V."/>
            <person name="Gueldener U."/>
            <person name="Muensterkoetter M."/>
            <person name="Nagy L.G."/>
        </authorList>
    </citation>
    <scope>NUCLEOTIDE SEQUENCE [LARGE SCALE GENOMIC DNA]</scope>
    <source>
        <strain evidence="2">28-4</strain>
    </source>
</reference>
<evidence type="ECO:0000313" key="1">
    <source>
        <dbReference type="EMBL" id="PBK59840.1"/>
    </source>
</evidence>
<gene>
    <name evidence="1" type="ORF">ARMSODRAFT_966666</name>
</gene>
<dbReference type="EMBL" id="KZ293497">
    <property type="protein sequence ID" value="PBK59840.1"/>
    <property type="molecule type" value="Genomic_DNA"/>
</dbReference>